<dbReference type="SUPFAM" id="SSF51726">
    <property type="entry name" value="UROD/MetE-like"/>
    <property type="match status" value="1"/>
</dbReference>
<dbReference type="InterPro" id="IPR000257">
    <property type="entry name" value="Uroporphyrinogen_deCOase"/>
</dbReference>
<keyword evidence="5 8" id="KW-0456">Lyase</keyword>
<dbReference type="GO" id="GO:0006783">
    <property type="term" value="P:heme biosynthetic process"/>
    <property type="evidence" value="ECO:0007669"/>
    <property type="project" value="TreeGrafter"/>
</dbReference>
<dbReference type="EC" id="4.1.1.37" evidence="3 7"/>
<dbReference type="RefSeq" id="WP_266088129.1">
    <property type="nucleotide sequence ID" value="NZ_RKLV01000010.1"/>
</dbReference>
<evidence type="ECO:0000256" key="4">
    <source>
        <dbReference type="ARBA" id="ARBA00022793"/>
    </source>
</evidence>
<dbReference type="InterPro" id="IPR038071">
    <property type="entry name" value="UROD/MetE-like_sf"/>
</dbReference>
<dbReference type="CDD" id="cd00717">
    <property type="entry name" value="URO-D"/>
    <property type="match status" value="1"/>
</dbReference>
<dbReference type="GO" id="GO:0005829">
    <property type="term" value="C:cytosol"/>
    <property type="evidence" value="ECO:0007669"/>
    <property type="project" value="TreeGrafter"/>
</dbReference>
<keyword evidence="4 8" id="KW-0210">Decarboxylase</keyword>
<dbReference type="AlphaFoldDB" id="A0A9Q4GJY2"/>
<evidence type="ECO:0000256" key="3">
    <source>
        <dbReference type="ARBA" id="ARBA00012288"/>
    </source>
</evidence>
<evidence type="ECO:0000256" key="2">
    <source>
        <dbReference type="ARBA" id="ARBA00009935"/>
    </source>
</evidence>
<comment type="catalytic activity">
    <reaction evidence="8">
        <text>uroporphyrinogen III + 4 H(+) = coproporphyrinogen III + 4 CO2</text>
        <dbReference type="Rhea" id="RHEA:19865"/>
        <dbReference type="ChEBI" id="CHEBI:15378"/>
        <dbReference type="ChEBI" id="CHEBI:16526"/>
        <dbReference type="ChEBI" id="CHEBI:57308"/>
        <dbReference type="ChEBI" id="CHEBI:57309"/>
        <dbReference type="EC" id="4.1.1.37"/>
    </reaction>
</comment>
<dbReference type="Proteomes" id="UP001149411">
    <property type="component" value="Unassembled WGS sequence"/>
</dbReference>
<dbReference type="PANTHER" id="PTHR21091:SF169">
    <property type="entry name" value="UROPORPHYRINOGEN DECARBOXYLASE"/>
    <property type="match status" value="1"/>
</dbReference>
<evidence type="ECO:0000256" key="7">
    <source>
        <dbReference type="NCBIfam" id="TIGR01464"/>
    </source>
</evidence>
<evidence type="ECO:0000259" key="11">
    <source>
        <dbReference type="PROSITE" id="PS00907"/>
    </source>
</evidence>
<dbReference type="EMBL" id="RKLV01000010">
    <property type="protein sequence ID" value="MCX2819666.1"/>
    <property type="molecule type" value="Genomic_DNA"/>
</dbReference>
<dbReference type="InterPro" id="IPR006361">
    <property type="entry name" value="Uroporphyrinogen_deCO2ase_HemE"/>
</dbReference>
<feature type="domain" description="Uroporphyrinogen decarboxylase (URO-D)" evidence="11">
    <location>
        <begin position="136"/>
        <end position="152"/>
    </location>
</feature>
<comment type="caution">
    <text evidence="12">The sequence shown here is derived from an EMBL/GenBank/DDBJ whole genome shotgun (WGS) entry which is preliminary data.</text>
</comment>
<name>A0A9Q4GJY2_9EURY</name>
<gene>
    <name evidence="12" type="primary">hemE</name>
    <name evidence="12" type="ORF">EGH25_09930</name>
</gene>
<evidence type="ECO:0000313" key="12">
    <source>
        <dbReference type="EMBL" id="MCX2819666.1"/>
    </source>
</evidence>
<dbReference type="PANTHER" id="PTHR21091">
    <property type="entry name" value="METHYLTETRAHYDROFOLATE:HOMOCYSTEINE METHYLTRANSFERASE RELATED"/>
    <property type="match status" value="1"/>
</dbReference>
<proteinExistence type="inferred from homology"/>
<dbReference type="Pfam" id="PF01208">
    <property type="entry name" value="URO-D"/>
    <property type="match status" value="1"/>
</dbReference>
<reference evidence="12" key="1">
    <citation type="submission" date="2022-09" db="EMBL/GenBank/DDBJ databases">
        <title>Haloadaptaus new haloarchaeum isolated from saline soil.</title>
        <authorList>
            <person name="Duran-Viseras A."/>
            <person name="Sanchez-Porro C."/>
            <person name="Ventosa A."/>
        </authorList>
    </citation>
    <scope>NUCLEOTIDE SEQUENCE</scope>
    <source>
        <strain evidence="12">F3-133</strain>
    </source>
</reference>
<dbReference type="GO" id="GO:0004853">
    <property type="term" value="F:uroporphyrinogen decarboxylase activity"/>
    <property type="evidence" value="ECO:0007669"/>
    <property type="project" value="UniProtKB-UniRule"/>
</dbReference>
<sequence>MKELFLRAVRGERTERPPVWLMRQAGRYLPEYREMRDEYTFREAISTPDVAERVSLQPYERFAPDGVVMYSDILVTVEPLGFDYRIESGVGPVVDDPVEKPEDANREHGDVRDGIGYVGELLERLSAHLGNDAATIGFAGGPFTVASYVFDGGRDEARRFRARHPDAFGELLDAFADVTEEYMRFQEESGADVIQLFDTWAGELAPDDYREYVLPYHRRLFDAVDVPTVLFVRNPNLDLMSESGADVLSLDWTVDMSEARDELGDTPVQGNLDPARLFGTRESVRRETERVIDEAGDAGHILNLGHGVMRNTPVENVEEFVETAKTVER</sequence>
<evidence type="ECO:0000313" key="13">
    <source>
        <dbReference type="Proteomes" id="UP001149411"/>
    </source>
</evidence>
<dbReference type="PROSITE" id="PS00906">
    <property type="entry name" value="UROD_1"/>
    <property type="match status" value="1"/>
</dbReference>
<dbReference type="NCBIfam" id="TIGR01464">
    <property type="entry name" value="hemE"/>
    <property type="match status" value="1"/>
</dbReference>
<organism evidence="12 13">
    <name type="scientific">Halorutilus salinus</name>
    <dbReference type="NCBI Taxonomy" id="2487751"/>
    <lineage>
        <taxon>Archaea</taxon>
        <taxon>Methanobacteriati</taxon>
        <taxon>Methanobacteriota</taxon>
        <taxon>Stenosarchaea group</taxon>
        <taxon>Halobacteria</taxon>
        <taxon>Halorutilales</taxon>
        <taxon>Halorutilaceae</taxon>
        <taxon>Halorutilus</taxon>
    </lineage>
</organism>
<evidence type="ECO:0000256" key="8">
    <source>
        <dbReference type="RuleBase" id="RU000554"/>
    </source>
</evidence>
<evidence type="ECO:0000256" key="1">
    <source>
        <dbReference type="ARBA" id="ARBA00004804"/>
    </source>
</evidence>
<evidence type="ECO:0000256" key="5">
    <source>
        <dbReference type="ARBA" id="ARBA00023239"/>
    </source>
</evidence>
<evidence type="ECO:0000259" key="10">
    <source>
        <dbReference type="PROSITE" id="PS00906"/>
    </source>
</evidence>
<feature type="domain" description="Uroporphyrinogen decarboxylase (URO-D)" evidence="10">
    <location>
        <begin position="18"/>
        <end position="27"/>
    </location>
</feature>
<comment type="similarity">
    <text evidence="2 9">Belongs to the uroporphyrinogen decarboxylase family.</text>
</comment>
<accession>A0A9Q4GJY2</accession>
<keyword evidence="13" id="KW-1185">Reference proteome</keyword>
<dbReference type="PROSITE" id="PS00907">
    <property type="entry name" value="UROD_2"/>
    <property type="match status" value="1"/>
</dbReference>
<evidence type="ECO:0000256" key="9">
    <source>
        <dbReference type="RuleBase" id="RU004169"/>
    </source>
</evidence>
<evidence type="ECO:0000256" key="6">
    <source>
        <dbReference type="ARBA" id="ARBA00023244"/>
    </source>
</evidence>
<comment type="pathway">
    <text evidence="1 8">Porphyrin-containing compound metabolism; protoporphyrin-IX biosynthesis; coproporphyrinogen-III from 5-aminolevulinate: step 4/4.</text>
</comment>
<protein>
    <recommendedName>
        <fullName evidence="3 7">Uroporphyrinogen decarboxylase</fullName>
        <ecNumber evidence="3 7">4.1.1.37</ecNumber>
    </recommendedName>
</protein>
<keyword evidence="6 8" id="KW-0627">Porphyrin biosynthesis</keyword>
<dbReference type="Gene3D" id="3.20.20.210">
    <property type="match status" value="1"/>
</dbReference>